<dbReference type="AlphaFoldDB" id="A0A919C236"/>
<name>A0A919C236_9ACTN</name>
<evidence type="ECO:0000313" key="1">
    <source>
        <dbReference type="EMBL" id="GHG43323.1"/>
    </source>
</evidence>
<gene>
    <name evidence="1" type="ORF">GCM10018980_20200</name>
</gene>
<dbReference type="EMBL" id="BNBF01000004">
    <property type="protein sequence ID" value="GHG43323.1"/>
    <property type="molecule type" value="Genomic_DNA"/>
</dbReference>
<sequence length="49" mass="5380">MCGEAGPADLVLGGGEGYSPYDDRYNDGASGLDSRGLRFRRLRLDFRRA</sequence>
<protein>
    <submittedName>
        <fullName evidence="1">Uncharacterized protein</fullName>
    </submittedName>
</protein>
<comment type="caution">
    <text evidence="1">The sequence shown here is derived from an EMBL/GenBank/DDBJ whole genome shotgun (WGS) entry which is preliminary data.</text>
</comment>
<organism evidence="1 2">
    <name type="scientific">Streptomyces capoamus</name>
    <dbReference type="NCBI Taxonomy" id="68183"/>
    <lineage>
        <taxon>Bacteria</taxon>
        <taxon>Bacillati</taxon>
        <taxon>Actinomycetota</taxon>
        <taxon>Actinomycetes</taxon>
        <taxon>Kitasatosporales</taxon>
        <taxon>Streptomycetaceae</taxon>
        <taxon>Streptomyces</taxon>
    </lineage>
</organism>
<keyword evidence="2" id="KW-1185">Reference proteome</keyword>
<reference evidence="2" key="1">
    <citation type="journal article" date="2019" name="Int. J. Syst. Evol. Microbiol.">
        <title>The Global Catalogue of Microorganisms (GCM) 10K type strain sequencing project: providing services to taxonomists for standard genome sequencing and annotation.</title>
        <authorList>
            <consortium name="The Broad Institute Genomics Platform"/>
            <consortium name="The Broad Institute Genome Sequencing Center for Infectious Disease"/>
            <person name="Wu L."/>
            <person name="Ma J."/>
        </authorList>
    </citation>
    <scope>NUCLEOTIDE SEQUENCE [LARGE SCALE GENOMIC DNA]</scope>
    <source>
        <strain evidence="2">JCM 4253</strain>
    </source>
</reference>
<accession>A0A919C236</accession>
<evidence type="ECO:0000313" key="2">
    <source>
        <dbReference type="Proteomes" id="UP000619355"/>
    </source>
</evidence>
<proteinExistence type="predicted"/>
<dbReference type="Proteomes" id="UP000619355">
    <property type="component" value="Unassembled WGS sequence"/>
</dbReference>